<dbReference type="Pfam" id="PF09848">
    <property type="entry name" value="SLFN-g3_helicase"/>
    <property type="match status" value="1"/>
</dbReference>
<keyword evidence="3" id="KW-1185">Reference proteome</keyword>
<feature type="domain" description="AAA+ ATPase" evidence="1">
    <location>
        <begin position="274"/>
        <end position="403"/>
    </location>
</feature>
<evidence type="ECO:0000259" key="1">
    <source>
        <dbReference type="SMART" id="SM00382"/>
    </source>
</evidence>
<dbReference type="SMART" id="SM00382">
    <property type="entry name" value="AAA"/>
    <property type="match status" value="1"/>
</dbReference>
<gene>
    <name evidence="2" type="ORF">RM704_27795</name>
</gene>
<dbReference type="InterPro" id="IPR027417">
    <property type="entry name" value="P-loop_NTPase"/>
</dbReference>
<evidence type="ECO:0000313" key="3">
    <source>
        <dbReference type="Proteomes" id="UP001180737"/>
    </source>
</evidence>
<dbReference type="Gene3D" id="3.40.50.300">
    <property type="entry name" value="P-loop containing nucleotide triphosphate hydrolases"/>
    <property type="match status" value="1"/>
</dbReference>
<protein>
    <submittedName>
        <fullName evidence="2">DUF2075 domain-containing protein</fullName>
    </submittedName>
</protein>
<evidence type="ECO:0000313" key="2">
    <source>
        <dbReference type="EMBL" id="MDT0571220.1"/>
    </source>
</evidence>
<dbReference type="RefSeq" id="WP_078937116.1">
    <property type="nucleotide sequence ID" value="NZ_JAVRFJ010000027.1"/>
</dbReference>
<dbReference type="InterPro" id="IPR018647">
    <property type="entry name" value="SLFN_3-like_DNA/RNA_helicase"/>
</dbReference>
<dbReference type="SUPFAM" id="SSF52540">
    <property type="entry name" value="P-loop containing nucleoside triphosphate hydrolases"/>
    <property type="match status" value="1"/>
</dbReference>
<proteinExistence type="predicted"/>
<dbReference type="CDD" id="cd00009">
    <property type="entry name" value="AAA"/>
    <property type="match status" value="1"/>
</dbReference>
<dbReference type="InterPro" id="IPR003593">
    <property type="entry name" value="AAA+_ATPase"/>
</dbReference>
<organism evidence="2 3">
    <name type="scientific">Streptomyces gottesmaniae</name>
    <dbReference type="NCBI Taxonomy" id="3075518"/>
    <lineage>
        <taxon>Bacteria</taxon>
        <taxon>Bacillati</taxon>
        <taxon>Actinomycetota</taxon>
        <taxon>Actinomycetes</taxon>
        <taxon>Kitasatosporales</taxon>
        <taxon>Streptomycetaceae</taxon>
        <taxon>Streptomyces</taxon>
    </lineage>
</organism>
<comment type="caution">
    <text evidence="2">The sequence shown here is derived from an EMBL/GenBank/DDBJ whole genome shotgun (WGS) entry which is preliminary data.</text>
</comment>
<reference evidence="2" key="1">
    <citation type="submission" date="2024-05" db="EMBL/GenBank/DDBJ databases">
        <title>30 novel species of actinomycetes from the DSMZ collection.</title>
        <authorList>
            <person name="Nouioui I."/>
        </authorList>
    </citation>
    <scope>NUCLEOTIDE SEQUENCE</scope>
    <source>
        <strain evidence="2">DSM 3412</strain>
    </source>
</reference>
<dbReference type="Proteomes" id="UP001180737">
    <property type="component" value="Unassembled WGS sequence"/>
</dbReference>
<dbReference type="EMBL" id="JAVRFJ010000027">
    <property type="protein sequence ID" value="MDT0571220.1"/>
    <property type="molecule type" value="Genomic_DNA"/>
</dbReference>
<accession>A0ABU2Z3S8</accession>
<sequence>MPPPARVFFVLPGGKFLLFRESASSVAARILEGSLALHLTENFRHLHGRNAGQSEIKSWERSLPALVNALMDAGLGDVEVLIEYGLPLTSKRADAVLAGAHPTTGEPSYVIVELKQWSAAYPEEDEPLLCRIDAYPAPVLNPIEQVRGYCEYLLSFNGALERMPRALAGVAFLHNATESRIGDLRSVKEDPHGRLYTGDQRGAFIDFLRSRLAAKPGAEAADVLLGGKIRPSKQLMAVAAAEIRDREQFVLIAEQRVAYEKVLSAVRKAKRSNHKQVIVVTGGPGSGKSVVALSILGELYRRGVTALHATGSASFTKTMRKVAGARKPAVQQLFKYFNSFMDAEPNDLDVLICDEAHRLRKTSANRYTKAELRTGRPQVAELIDAARVPVFLLDQHQVVRPGEMGTKAEIQRAAAAQGLECTVVELDGQFRCGGSDAYEKWVVDLLGLEGGTPSLWEPDGKLELRTAESPQELEDFLVARRAEGYGARMSAGYCWKWTREITRDMAELPADVVIGQWARPWNVYGDRSVLGAPPSPLWATDPGGFGQVGCVYTAQGFEYDWSGVIIGPDLVWRTDRWVVDRTASKDPIFTKATPDSEIDRLIRNTYKVLLTRGMVGTIIYSTDQETRDKLRSLVHPRSGAEKGAEAPALA</sequence>
<name>A0ABU2Z3S8_9ACTN</name>